<evidence type="ECO:0000313" key="9">
    <source>
        <dbReference type="Proteomes" id="UP000236754"/>
    </source>
</evidence>
<dbReference type="InterPro" id="IPR017871">
    <property type="entry name" value="ABC_transporter-like_CS"/>
</dbReference>
<keyword evidence="2" id="KW-0813">Transport</keyword>
<dbReference type="SMART" id="SM00382">
    <property type="entry name" value="AAA"/>
    <property type="match status" value="1"/>
</dbReference>
<feature type="region of interest" description="Disordered" evidence="6">
    <location>
        <begin position="243"/>
        <end position="317"/>
    </location>
</feature>
<dbReference type="SUPFAM" id="SSF52540">
    <property type="entry name" value="P-loop containing nucleoside triphosphate hydrolases"/>
    <property type="match status" value="1"/>
</dbReference>
<gene>
    <name evidence="8" type="ORF">SAMN05216223_103430</name>
</gene>
<reference evidence="8 9" key="1">
    <citation type="submission" date="2016-10" db="EMBL/GenBank/DDBJ databases">
        <authorList>
            <person name="de Groot N.N."/>
        </authorList>
    </citation>
    <scope>NUCLEOTIDE SEQUENCE [LARGE SCALE GENOMIC DNA]</scope>
    <source>
        <strain evidence="8 9">CGMCC 4.2023</strain>
    </source>
</reference>
<evidence type="ECO:0000259" key="7">
    <source>
        <dbReference type="PROSITE" id="PS50893"/>
    </source>
</evidence>
<dbReference type="InterPro" id="IPR027417">
    <property type="entry name" value="P-loop_NTPase"/>
</dbReference>
<dbReference type="PANTHER" id="PTHR43820:SF2">
    <property type="entry name" value="ABC TRANSPORTER ATP-BINDING PROTEIN"/>
    <property type="match status" value="1"/>
</dbReference>
<dbReference type="GO" id="GO:0015658">
    <property type="term" value="F:branched-chain amino acid transmembrane transporter activity"/>
    <property type="evidence" value="ECO:0007669"/>
    <property type="project" value="TreeGrafter"/>
</dbReference>
<name>A0A1H5XVK1_9ACTN</name>
<dbReference type="GO" id="GO:0005524">
    <property type="term" value="F:ATP binding"/>
    <property type="evidence" value="ECO:0007669"/>
    <property type="project" value="UniProtKB-KW"/>
</dbReference>
<dbReference type="PROSITE" id="PS50893">
    <property type="entry name" value="ABC_TRANSPORTER_2"/>
    <property type="match status" value="1"/>
</dbReference>
<dbReference type="Pfam" id="PF00005">
    <property type="entry name" value="ABC_tran"/>
    <property type="match status" value="1"/>
</dbReference>
<organism evidence="8 9">
    <name type="scientific">Actinacidiphila yanglinensis</name>
    <dbReference type="NCBI Taxonomy" id="310779"/>
    <lineage>
        <taxon>Bacteria</taxon>
        <taxon>Bacillati</taxon>
        <taxon>Actinomycetota</taxon>
        <taxon>Actinomycetes</taxon>
        <taxon>Kitasatosporales</taxon>
        <taxon>Streptomycetaceae</taxon>
        <taxon>Actinacidiphila</taxon>
    </lineage>
</organism>
<dbReference type="AlphaFoldDB" id="A0A1H5XVK1"/>
<evidence type="ECO:0000313" key="8">
    <source>
        <dbReference type="EMBL" id="SEG15555.1"/>
    </source>
</evidence>
<dbReference type="GO" id="GO:0016887">
    <property type="term" value="F:ATP hydrolysis activity"/>
    <property type="evidence" value="ECO:0007669"/>
    <property type="project" value="InterPro"/>
</dbReference>
<comment type="similarity">
    <text evidence="1">Belongs to the ABC transporter superfamily.</text>
</comment>
<dbReference type="InterPro" id="IPR052156">
    <property type="entry name" value="BCAA_Transport_ATP-bd_LivF"/>
</dbReference>
<dbReference type="GO" id="GO:0015807">
    <property type="term" value="P:L-amino acid transport"/>
    <property type="evidence" value="ECO:0007669"/>
    <property type="project" value="TreeGrafter"/>
</dbReference>
<dbReference type="PANTHER" id="PTHR43820">
    <property type="entry name" value="HIGH-AFFINITY BRANCHED-CHAIN AMINO ACID TRANSPORT ATP-BINDING PROTEIN LIVF"/>
    <property type="match status" value="1"/>
</dbReference>
<dbReference type="EMBL" id="FNVU01000003">
    <property type="protein sequence ID" value="SEG15555.1"/>
    <property type="molecule type" value="Genomic_DNA"/>
</dbReference>
<evidence type="ECO:0000256" key="3">
    <source>
        <dbReference type="ARBA" id="ARBA00022741"/>
    </source>
</evidence>
<evidence type="ECO:0000256" key="2">
    <source>
        <dbReference type="ARBA" id="ARBA00022448"/>
    </source>
</evidence>
<evidence type="ECO:0000256" key="6">
    <source>
        <dbReference type="SAM" id="MobiDB-lite"/>
    </source>
</evidence>
<dbReference type="Gene3D" id="3.40.50.300">
    <property type="entry name" value="P-loop containing nucleotide triphosphate hydrolases"/>
    <property type="match status" value="1"/>
</dbReference>
<keyword evidence="9" id="KW-1185">Reference proteome</keyword>
<evidence type="ECO:0000256" key="5">
    <source>
        <dbReference type="ARBA" id="ARBA00022970"/>
    </source>
</evidence>
<sequence>MSAATPAHPPTPPGLMAVRDLRVVIGGRHILHGVDLDVAATGVTALLGRNGAGKTTTVRGILGLTPRTGSVRLGGTETVRMRTHELVGLGVGYAPEERGVFAALTVAENLRLAERPEAGEPDYALVHQLFPELRQRARQAAGTLSGGQQQMVAIARTLLNGNRLIIADEPTKGLAPKVVTEVAHALERAAEAVPILLVEQNLAVVRRLAGQCAVLADGRTAHRGPAADLLADAEAARRLLGVGRRPAPAHGPSSVAAGLGQPLPDGGEFADRAHTATAKEAATEAAAARATAPGARSPAGATDIPADPAGRTAEGDA</sequence>
<evidence type="ECO:0000256" key="1">
    <source>
        <dbReference type="ARBA" id="ARBA00005417"/>
    </source>
</evidence>
<protein>
    <submittedName>
        <fullName evidence="8">Amino acid/amide ABC transporter ATP-binding protein 2, HAAT family</fullName>
    </submittedName>
</protein>
<dbReference type="InterPro" id="IPR003593">
    <property type="entry name" value="AAA+_ATPase"/>
</dbReference>
<dbReference type="InterPro" id="IPR003439">
    <property type="entry name" value="ABC_transporter-like_ATP-bd"/>
</dbReference>
<dbReference type="PROSITE" id="PS00211">
    <property type="entry name" value="ABC_TRANSPORTER_1"/>
    <property type="match status" value="1"/>
</dbReference>
<evidence type="ECO:0000256" key="4">
    <source>
        <dbReference type="ARBA" id="ARBA00022840"/>
    </source>
</evidence>
<feature type="domain" description="ABC transporter" evidence="7">
    <location>
        <begin position="16"/>
        <end position="242"/>
    </location>
</feature>
<keyword evidence="3" id="KW-0547">Nucleotide-binding</keyword>
<dbReference type="Proteomes" id="UP000236754">
    <property type="component" value="Unassembled WGS sequence"/>
</dbReference>
<proteinExistence type="inferred from homology"/>
<keyword evidence="5" id="KW-0029">Amino-acid transport</keyword>
<feature type="compositionally biased region" description="Low complexity" evidence="6">
    <location>
        <begin position="275"/>
        <end position="302"/>
    </location>
</feature>
<keyword evidence="4 8" id="KW-0067">ATP-binding</keyword>
<accession>A0A1H5XVK1</accession>